<dbReference type="Gene3D" id="3.40.50.150">
    <property type="entry name" value="Vaccinia Virus protein VP39"/>
    <property type="match status" value="1"/>
</dbReference>
<comment type="caution">
    <text evidence="2">The sequence shown here is derived from an EMBL/GenBank/DDBJ whole genome shotgun (WGS) entry which is preliminary data.</text>
</comment>
<evidence type="ECO:0000313" key="3">
    <source>
        <dbReference type="Proteomes" id="UP000295832"/>
    </source>
</evidence>
<evidence type="ECO:0000313" key="2">
    <source>
        <dbReference type="EMBL" id="TDX53327.1"/>
    </source>
</evidence>
<keyword evidence="2" id="KW-0808">Transferase</keyword>
<gene>
    <name evidence="2" type="ORF">C7959_103180</name>
</gene>
<keyword evidence="3" id="KW-1185">Reference proteome</keyword>
<dbReference type="RefSeq" id="WP_166667878.1">
    <property type="nucleotide sequence ID" value="NZ_SOEG01000003.1"/>
</dbReference>
<dbReference type="GO" id="GO:0008168">
    <property type="term" value="F:methyltransferase activity"/>
    <property type="evidence" value="ECO:0007669"/>
    <property type="project" value="UniProtKB-KW"/>
</dbReference>
<proteinExistence type="predicted"/>
<accession>A0A4R8H1D0</accession>
<dbReference type="SUPFAM" id="SSF53335">
    <property type="entry name" value="S-adenosyl-L-methionine-dependent methyltransferases"/>
    <property type="match status" value="1"/>
</dbReference>
<dbReference type="Proteomes" id="UP000295832">
    <property type="component" value="Unassembled WGS sequence"/>
</dbReference>
<name>A0A4R8H1D0_9FIRM</name>
<dbReference type="InterPro" id="IPR029063">
    <property type="entry name" value="SAM-dependent_MTases_sf"/>
</dbReference>
<dbReference type="CDD" id="cd02440">
    <property type="entry name" value="AdoMet_MTases"/>
    <property type="match status" value="1"/>
</dbReference>
<dbReference type="STRING" id="926561.GCA_000379025_01849"/>
<sequence length="212" mass="24352">MNNRDLCEDKRSISGSFSWHTDAYTCKKYEADRVLLYDSLLKRLHSLNFNSILDVGCGKGSLLARINKFDQSITLAGLDSSADKIRVAKRRLGEKSDLIICDSEILPWDEGSFDLVVCSEAFQRYTHPERVLSEMKRVIKPNGYLIVGDYWKITPLRQINNLFRAILNNSLKIYSKTEISDLLEQYSFKLTEWELIDNSIYILVAQKGVSIN</sequence>
<dbReference type="InterPro" id="IPR025714">
    <property type="entry name" value="Methyltranfer_dom"/>
</dbReference>
<feature type="domain" description="Methyltransferase" evidence="1">
    <location>
        <begin position="51"/>
        <end position="155"/>
    </location>
</feature>
<dbReference type="EMBL" id="SOEG01000003">
    <property type="protein sequence ID" value="TDX53327.1"/>
    <property type="molecule type" value="Genomic_DNA"/>
</dbReference>
<keyword evidence="2" id="KW-0489">Methyltransferase</keyword>
<reference evidence="2 3" key="1">
    <citation type="submission" date="2019-03" db="EMBL/GenBank/DDBJ databases">
        <title>Subsurface microbial communities from deep shales in Ohio and West Virginia, USA.</title>
        <authorList>
            <person name="Wrighton K."/>
        </authorList>
    </citation>
    <scope>NUCLEOTIDE SEQUENCE [LARGE SCALE GENOMIC DNA]</scope>
    <source>
        <strain evidence="2 3">MSL 6dP</strain>
    </source>
</reference>
<protein>
    <submittedName>
        <fullName evidence="2">Methyltransferase family protein</fullName>
    </submittedName>
</protein>
<dbReference type="Pfam" id="PF13847">
    <property type="entry name" value="Methyltransf_31"/>
    <property type="match status" value="1"/>
</dbReference>
<organism evidence="2 3">
    <name type="scientific">Orenia marismortui</name>
    <dbReference type="NCBI Taxonomy" id="46469"/>
    <lineage>
        <taxon>Bacteria</taxon>
        <taxon>Bacillati</taxon>
        <taxon>Bacillota</taxon>
        <taxon>Clostridia</taxon>
        <taxon>Halanaerobiales</taxon>
        <taxon>Halobacteroidaceae</taxon>
        <taxon>Orenia</taxon>
    </lineage>
</organism>
<dbReference type="AlphaFoldDB" id="A0A4R8H1D0"/>
<dbReference type="InterPro" id="IPR050508">
    <property type="entry name" value="Methyltransf_Superfamily"/>
</dbReference>
<evidence type="ECO:0000259" key="1">
    <source>
        <dbReference type="Pfam" id="PF13847"/>
    </source>
</evidence>
<dbReference type="PANTHER" id="PTHR42912">
    <property type="entry name" value="METHYLTRANSFERASE"/>
    <property type="match status" value="1"/>
</dbReference>
<dbReference type="GO" id="GO:0032259">
    <property type="term" value="P:methylation"/>
    <property type="evidence" value="ECO:0007669"/>
    <property type="project" value="UniProtKB-KW"/>
</dbReference>